<feature type="region of interest" description="Disordered" evidence="1">
    <location>
        <begin position="189"/>
        <end position="248"/>
    </location>
</feature>
<evidence type="ECO:0000313" key="3">
    <source>
        <dbReference type="EMBL" id="EFO60942.1"/>
    </source>
</evidence>
<proteinExistence type="predicted"/>
<evidence type="ECO:0000256" key="1">
    <source>
        <dbReference type="SAM" id="MobiDB-lite"/>
    </source>
</evidence>
<dbReference type="Pfam" id="PF13901">
    <property type="entry name" value="RH_dom"/>
    <property type="match status" value="1"/>
</dbReference>
<feature type="compositionally biased region" description="Polar residues" evidence="1">
    <location>
        <begin position="221"/>
        <end position="238"/>
    </location>
</feature>
<feature type="compositionally biased region" description="Low complexity" evidence="1">
    <location>
        <begin position="192"/>
        <end position="205"/>
    </location>
</feature>
<protein>
    <recommendedName>
        <fullName evidence="2">Rubicon Homology domain-containing protein</fullName>
    </recommendedName>
</protein>
<name>E1F9A2_GIAIA</name>
<reference evidence="3 4" key="1">
    <citation type="journal article" date="2010" name="BMC Genomics">
        <title>Genome analysis and comparative genomics of a Giardia intestinalis assemblage E isolate.</title>
        <authorList>
            <person name="Jerlstrom-Hultqvist J."/>
            <person name="Franzen O."/>
            <person name="Ankarklev J."/>
            <person name="Xu F."/>
            <person name="Nohynkova E."/>
            <person name="Andersson J.O."/>
            <person name="Svard S.G."/>
            <person name="Andersson B."/>
        </authorList>
    </citation>
    <scope>NUCLEOTIDE SEQUENCE [LARGE SCALE GENOMIC DNA]</scope>
    <source>
        <strain evidence="3 4">P15</strain>
    </source>
</reference>
<dbReference type="OMA" id="FTGFCES"/>
<evidence type="ECO:0000259" key="2">
    <source>
        <dbReference type="Pfam" id="PF13901"/>
    </source>
</evidence>
<dbReference type="EMBL" id="ACVC01000476">
    <property type="protein sequence ID" value="EFO60942.1"/>
    <property type="molecule type" value="Genomic_DNA"/>
</dbReference>
<comment type="caution">
    <text evidence="3">The sequence shown here is derived from an EMBL/GenBank/DDBJ whole genome shotgun (WGS) entry which is preliminary data.</text>
</comment>
<sequence length="844" mass="92863">MSVHDLSETDLVDALDFLIEYVRYGEEGHGSIWTDKDPVTQRLAEVLACILVKGSKGEYIWTSIREYIEQNFQDPLRILPILTSNPELQQADEQIKILALTRLLLTEDQFIGLFTGFCESIMPEMYPEPSIVGHTKRRGKVIKYLMRMHDSGARFQLALFPPADVAPGTLAEYQLAAINGKRLYKEQAGLNSSQPSTTPSSISSSAIRATELSQPAPPTPSIAQSSAPATSLGPSVSEPQPDENPKDQKFESKLTIDFTKPELLPVPAPAPLLVEDGLVFERHSEISFQQNNLSSAASMEKKPPCSAISEPPLPLVKPATVVTPVTVPTPQKPSIPVPEPPKPSVQLPAPKLSGYTPAQALSLDTMADDAALLKSLTKSSSVQVIAGVPVNISSVQNRDAITNRVAQPSPLKAAPVPTVSQTMQLEARTIESKLSSTSIPSDIAPTKDNFLASTLPAPTNNHKPEVEEVKTIFTRTNLLTDANKSLLGDTCPTIKDEIKKIEKRVAVVETIIDKKTIENEGLVMDVLSDIPVERAVLSEKGDCEMVSFTGKALITDGIVNYWVRLATLVTESDGFKKTDKSKHKGKQDKDLGVVPSAPACSNKTFLFNIEHYTFDKIAAGTSNFATPLLCAENAPSINTYTYILTDYSRPPNLSKLISGLQANKCAGCDCSLANISQEEQTDLLFCHYIGKIYCKQCSLIVNKHIIPSKVLSSKRDTMEYTVGAASYKTLEKYWKQPNLETTYLLSIRMDLDTVFNGCLQKRTKLFQRFRSRDNCASLARIFSMVENQAYYYTQHIQSDGTQNFYWSMSDIVSILLNKQIALVEKLYNEIQAHSATCATCQAIF</sequence>
<dbReference type="Proteomes" id="UP000008974">
    <property type="component" value="Unassembled WGS sequence"/>
</dbReference>
<dbReference type="OrthoDB" id="10257539at2759"/>
<dbReference type="AlphaFoldDB" id="E1F9A2"/>
<accession>E1F9A2</accession>
<organism evidence="3 4">
    <name type="scientific">Giardia intestinalis (strain P15)</name>
    <name type="common">Giardia lamblia</name>
    <dbReference type="NCBI Taxonomy" id="658858"/>
    <lineage>
        <taxon>Eukaryota</taxon>
        <taxon>Metamonada</taxon>
        <taxon>Diplomonadida</taxon>
        <taxon>Hexamitidae</taxon>
        <taxon>Giardiinae</taxon>
        <taxon>Giardia</taxon>
    </lineage>
</organism>
<gene>
    <name evidence="3" type="ORF">GLP15_3299</name>
</gene>
<evidence type="ECO:0000313" key="4">
    <source>
        <dbReference type="Proteomes" id="UP000008974"/>
    </source>
</evidence>
<dbReference type="VEuPathDB" id="GiardiaDB:GLP15_3299"/>
<dbReference type="InterPro" id="IPR025258">
    <property type="entry name" value="RH_dom"/>
</dbReference>
<feature type="domain" description="Rubicon Homology" evidence="2">
    <location>
        <begin position="685"/>
        <end position="842"/>
    </location>
</feature>